<keyword evidence="3" id="KW-1185">Reference proteome</keyword>
<dbReference type="Proteomes" id="UP000254326">
    <property type="component" value="Unassembled WGS sequence"/>
</dbReference>
<evidence type="ECO:0000313" key="3">
    <source>
        <dbReference type="Proteomes" id="UP000254326"/>
    </source>
</evidence>
<evidence type="ECO:0000259" key="1">
    <source>
        <dbReference type="Pfam" id="PF00082"/>
    </source>
</evidence>
<dbReference type="GO" id="GO:0006508">
    <property type="term" value="P:proteolysis"/>
    <property type="evidence" value="ECO:0007669"/>
    <property type="project" value="InterPro"/>
</dbReference>
<dbReference type="InterPro" id="IPR036852">
    <property type="entry name" value="Peptidase_S8/S53_dom_sf"/>
</dbReference>
<gene>
    <name evidence="2" type="ORF">DN730_03715</name>
</gene>
<dbReference type="RefSeq" id="WP_115466742.1">
    <property type="nucleotide sequence ID" value="NZ_QKRA01000001.1"/>
</dbReference>
<dbReference type="InterPro" id="IPR000209">
    <property type="entry name" value="Peptidase_S8/S53_dom"/>
</dbReference>
<accession>A0A370UEE6</accession>
<dbReference type="SUPFAM" id="SSF52743">
    <property type="entry name" value="Subtilisin-like"/>
    <property type="match status" value="1"/>
</dbReference>
<dbReference type="GO" id="GO:0004252">
    <property type="term" value="F:serine-type endopeptidase activity"/>
    <property type="evidence" value="ECO:0007669"/>
    <property type="project" value="InterPro"/>
</dbReference>
<dbReference type="EMBL" id="QKRA01000001">
    <property type="protein sequence ID" value="RDL46156.1"/>
    <property type="molecule type" value="Genomic_DNA"/>
</dbReference>
<proteinExistence type="predicted"/>
<protein>
    <recommendedName>
        <fullName evidence="1">Peptidase S8/S53 domain-containing protein</fullName>
    </recommendedName>
</protein>
<comment type="caution">
    <text evidence="2">The sequence shown here is derived from an EMBL/GenBank/DDBJ whole genome shotgun (WGS) entry which is preliminary data.</text>
</comment>
<feature type="domain" description="Peptidase S8/S53" evidence="1">
    <location>
        <begin position="443"/>
        <end position="593"/>
    </location>
</feature>
<dbReference type="Pfam" id="PF00082">
    <property type="entry name" value="Peptidase_S8"/>
    <property type="match status" value="1"/>
</dbReference>
<dbReference type="AlphaFoldDB" id="A0A370UEE6"/>
<evidence type="ECO:0000313" key="2">
    <source>
        <dbReference type="EMBL" id="RDL46156.1"/>
    </source>
</evidence>
<reference evidence="2 3" key="1">
    <citation type="submission" date="2018-06" db="EMBL/GenBank/DDBJ databases">
        <title>Marinomonas sp. YLB-05 draft genome sequence.</title>
        <authorList>
            <person name="Yu L."/>
            <person name="Tang X."/>
        </authorList>
    </citation>
    <scope>NUCLEOTIDE SEQUENCE [LARGE SCALE GENOMIC DNA]</scope>
    <source>
        <strain evidence="2 3">YLB-05</strain>
    </source>
</reference>
<sequence length="612" mass="67757">MATADQESATLFSFEFTRFSDQYEIPDSVSSQQLTSLLSAFYSHAGYECEELTCMGFSDPFNADQKVLLSDSIESCKLDEVRCDQIPVYTWAAEQTTTLWSMFDENPENYYPVASVSDIKDCSNELAKTDAIFCPYYSYYAGFDSDKVANSMALVELYAKIDSPSAKLSDFYTSFLYSGARQFDDLVSKHQLHNILPALPVRPSSVPTEYTTKGTYLYDVVLNTITPPEWGTEEIIEEIRKPFCETYQSLEGSSFKGWDRVCAVFVLDDEMYECRENAREDFLYGGGVCRIVTEYPTEIKDAIWKSNFEPHGFSYAYDELGVTHKPSYPITITDRGCGVTHGTLSENVLSSRMAYTTPSRETSYIDGAPEYLMRYTTDSISGSRQQPLESYADFDSHCTAVLSLAAVNNGAKLKVVNDSDSLSYTGDLDFLSEDSSALVSVSSSVTNLQKNLSLPPNDSVIVNGAGNANENWTNKFSGRDFSVLERAVIVGASINSGERLAYFTATPGDSATIQSRWIVAVGVENIVAGSVANTVNSLTKDSGTSFATPIVSRALNLAKSYCENMTYKELSDVILDTADRSMEDYSPERWGMGLLDVKAMFEKLKINGCQAI</sequence>
<dbReference type="Gene3D" id="3.40.50.200">
    <property type="entry name" value="Peptidase S8/S53 domain"/>
    <property type="match status" value="1"/>
</dbReference>
<name>A0A370UEE6_9GAMM</name>
<organism evidence="2 3">
    <name type="scientific">Marinomonas piezotolerans</name>
    <dbReference type="NCBI Taxonomy" id="2213058"/>
    <lineage>
        <taxon>Bacteria</taxon>
        <taxon>Pseudomonadati</taxon>
        <taxon>Pseudomonadota</taxon>
        <taxon>Gammaproteobacteria</taxon>
        <taxon>Oceanospirillales</taxon>
        <taxon>Oceanospirillaceae</taxon>
        <taxon>Marinomonas</taxon>
    </lineage>
</organism>
<dbReference type="OrthoDB" id="9816306at2"/>